<reference evidence="2" key="1">
    <citation type="journal article" date="2022" name="bioRxiv">
        <title>Sequencing and chromosome-scale assembly of the giantPleurodeles waltlgenome.</title>
        <authorList>
            <person name="Brown T."/>
            <person name="Elewa A."/>
            <person name="Iarovenko S."/>
            <person name="Subramanian E."/>
            <person name="Araus A.J."/>
            <person name="Petzold A."/>
            <person name="Susuki M."/>
            <person name="Suzuki K.-i.T."/>
            <person name="Hayashi T."/>
            <person name="Toyoda A."/>
            <person name="Oliveira C."/>
            <person name="Osipova E."/>
            <person name="Leigh N.D."/>
            <person name="Simon A."/>
            <person name="Yun M.H."/>
        </authorList>
    </citation>
    <scope>NUCLEOTIDE SEQUENCE</scope>
    <source>
        <strain evidence="2">20211129_DDA</strain>
        <tissue evidence="2">Liver</tissue>
    </source>
</reference>
<dbReference type="EMBL" id="JANPWB010000010">
    <property type="protein sequence ID" value="KAJ1140645.1"/>
    <property type="molecule type" value="Genomic_DNA"/>
</dbReference>
<evidence type="ECO:0000313" key="3">
    <source>
        <dbReference type="Proteomes" id="UP001066276"/>
    </source>
</evidence>
<keyword evidence="3" id="KW-1185">Reference proteome</keyword>
<accession>A0AAV7QQK6</accession>
<feature type="signal peptide" evidence="1">
    <location>
        <begin position="1"/>
        <end position="21"/>
    </location>
</feature>
<evidence type="ECO:0000256" key="1">
    <source>
        <dbReference type="SAM" id="SignalP"/>
    </source>
</evidence>
<comment type="caution">
    <text evidence="2">The sequence shown here is derived from an EMBL/GenBank/DDBJ whole genome shotgun (WGS) entry which is preliminary data.</text>
</comment>
<protein>
    <recommendedName>
        <fullName evidence="4">Secreted protein</fullName>
    </recommendedName>
</protein>
<gene>
    <name evidence="2" type="ORF">NDU88_006994</name>
</gene>
<dbReference type="AlphaFoldDB" id="A0AAV7QQK6"/>
<dbReference type="Proteomes" id="UP001066276">
    <property type="component" value="Chromosome 6"/>
</dbReference>
<sequence length="204" mass="21800">MALRFIPFMCTVVALVPMHSSFSPLPSRHLRPSQRPSVFSDCGVSLCLVLCLVERCDHAPECNRNRAQVLAQLKAVSQRQTVFSQFCGCKCCGAFGVVCTVVGPSRAGGRGPPAVRSTSGSVIQLILRPRPLPLTASLPCQSMCFVPRPIPFSVSVNAVGLLARCRPVPSAITGREGSQAAGSRPIVFIAFNQVVRILISLRGV</sequence>
<organism evidence="2 3">
    <name type="scientific">Pleurodeles waltl</name>
    <name type="common">Iberian ribbed newt</name>
    <dbReference type="NCBI Taxonomy" id="8319"/>
    <lineage>
        <taxon>Eukaryota</taxon>
        <taxon>Metazoa</taxon>
        <taxon>Chordata</taxon>
        <taxon>Craniata</taxon>
        <taxon>Vertebrata</taxon>
        <taxon>Euteleostomi</taxon>
        <taxon>Amphibia</taxon>
        <taxon>Batrachia</taxon>
        <taxon>Caudata</taxon>
        <taxon>Salamandroidea</taxon>
        <taxon>Salamandridae</taxon>
        <taxon>Pleurodelinae</taxon>
        <taxon>Pleurodeles</taxon>
    </lineage>
</organism>
<evidence type="ECO:0000313" key="2">
    <source>
        <dbReference type="EMBL" id="KAJ1140645.1"/>
    </source>
</evidence>
<feature type="chain" id="PRO_5043496467" description="Secreted protein" evidence="1">
    <location>
        <begin position="22"/>
        <end position="204"/>
    </location>
</feature>
<keyword evidence="1" id="KW-0732">Signal</keyword>
<name>A0AAV7QQK6_PLEWA</name>
<proteinExistence type="predicted"/>
<evidence type="ECO:0008006" key="4">
    <source>
        <dbReference type="Google" id="ProtNLM"/>
    </source>
</evidence>